<dbReference type="AlphaFoldDB" id="A0A1V3XCV0"/>
<name>A0A1V3XCV0_MYCKA</name>
<protein>
    <submittedName>
        <fullName evidence="1">Uncharacterized protein</fullName>
    </submittedName>
</protein>
<gene>
    <name evidence="1" type="ORF">BZL29_3748</name>
</gene>
<dbReference type="Proteomes" id="UP000188532">
    <property type="component" value="Unassembled WGS sequence"/>
</dbReference>
<evidence type="ECO:0000313" key="1">
    <source>
        <dbReference type="EMBL" id="OOK77064.1"/>
    </source>
</evidence>
<comment type="caution">
    <text evidence="1">The sequence shown here is derived from an EMBL/GenBank/DDBJ whole genome shotgun (WGS) entry which is preliminary data.</text>
</comment>
<sequence>MTTTRFAAHGQRAVVHAAAGQISRTAATPKDVGCPTTAEAADAATEALVG</sequence>
<organism evidence="1 2">
    <name type="scientific">Mycobacterium kansasii</name>
    <dbReference type="NCBI Taxonomy" id="1768"/>
    <lineage>
        <taxon>Bacteria</taxon>
        <taxon>Bacillati</taxon>
        <taxon>Actinomycetota</taxon>
        <taxon>Actinomycetes</taxon>
        <taxon>Mycobacteriales</taxon>
        <taxon>Mycobacteriaceae</taxon>
        <taxon>Mycobacterium</taxon>
    </lineage>
</organism>
<accession>A0A1V3XCV0</accession>
<reference evidence="1 2" key="1">
    <citation type="submission" date="2017-02" db="EMBL/GenBank/DDBJ databases">
        <title>Complete genome sequences of Mycobacterium kansasii strains isolated from rhesus macaques.</title>
        <authorList>
            <person name="Panda A."/>
            <person name="Nagaraj S."/>
            <person name="Zhao X."/>
            <person name="Tettelin H."/>
            <person name="Detolla L.J."/>
        </authorList>
    </citation>
    <scope>NUCLEOTIDE SEQUENCE [LARGE SCALE GENOMIC DNA]</scope>
    <source>
        <strain evidence="1 2">11-3469</strain>
    </source>
</reference>
<proteinExistence type="predicted"/>
<dbReference type="EMBL" id="MVBN01000003">
    <property type="protein sequence ID" value="OOK77064.1"/>
    <property type="molecule type" value="Genomic_DNA"/>
</dbReference>
<evidence type="ECO:0000313" key="2">
    <source>
        <dbReference type="Proteomes" id="UP000188532"/>
    </source>
</evidence>